<keyword evidence="2" id="KW-0812">Transmembrane</keyword>
<organism evidence="3 4">
    <name type="scientific">Bremerella volcania</name>
    <dbReference type="NCBI Taxonomy" id="2527984"/>
    <lineage>
        <taxon>Bacteria</taxon>
        <taxon>Pseudomonadati</taxon>
        <taxon>Planctomycetota</taxon>
        <taxon>Planctomycetia</taxon>
        <taxon>Pirellulales</taxon>
        <taxon>Pirellulaceae</taxon>
        <taxon>Bremerella</taxon>
    </lineage>
</organism>
<proteinExistence type="predicted"/>
<sequence>MSDLLAIIFAPLIAFFEALLGLVIAVATLIAEIANFFLELLITALFKGITSARERYRQGPRKASEVPGPVVTAILTVGFLVVVAVGFTFLIRNGIQHSRTARTQDQVDALADAYIAQLEKDDGRILVPGPSDQHDAWDNAIVLQENDYIVGTQVVVRSNGPDGRPNSADDISAVRYHKTTAKEIRDQFVDKAVSEFGRFFNKQEEVEDQAKVEEPIKNGPADATATSDENDSTSEDEKKEGWKLPSLKFGWDKKEE</sequence>
<feature type="transmembrane region" description="Helical" evidence="2">
    <location>
        <begin position="70"/>
        <end position="91"/>
    </location>
</feature>
<accession>A0A518C584</accession>
<name>A0A518C584_9BACT</name>
<reference evidence="4" key="1">
    <citation type="submission" date="2019-02" db="EMBL/GenBank/DDBJ databases">
        <title>Deep-cultivation of Planctomycetes and their phenomic and genomic characterization uncovers novel biology.</title>
        <authorList>
            <person name="Wiegand S."/>
            <person name="Jogler M."/>
            <person name="Boedeker C."/>
            <person name="Pinto D."/>
            <person name="Vollmers J."/>
            <person name="Rivas-Marin E."/>
            <person name="Kohn T."/>
            <person name="Peeters S.H."/>
            <person name="Heuer A."/>
            <person name="Rast P."/>
            <person name="Oberbeckmann S."/>
            <person name="Bunk B."/>
            <person name="Jeske O."/>
            <person name="Meyerdierks A."/>
            <person name="Storesund J.E."/>
            <person name="Kallscheuer N."/>
            <person name="Luecker S."/>
            <person name="Lage O.M."/>
            <person name="Pohl T."/>
            <person name="Merkel B.J."/>
            <person name="Hornburger P."/>
            <person name="Mueller R.-W."/>
            <person name="Bruemmer F."/>
            <person name="Labrenz M."/>
            <person name="Spormann A.M."/>
            <person name="Op den Camp H."/>
            <person name="Overmann J."/>
            <person name="Amann R."/>
            <person name="Jetten M.S.M."/>
            <person name="Mascher T."/>
            <person name="Medema M.H."/>
            <person name="Devos D.P."/>
            <person name="Kaster A.-K."/>
            <person name="Ovreas L."/>
            <person name="Rohde M."/>
            <person name="Galperin M.Y."/>
            <person name="Jogler C."/>
        </authorList>
    </citation>
    <scope>NUCLEOTIDE SEQUENCE [LARGE SCALE GENOMIC DNA]</scope>
    <source>
        <strain evidence="4">Pan97</strain>
    </source>
</reference>
<evidence type="ECO:0000256" key="1">
    <source>
        <dbReference type="SAM" id="MobiDB-lite"/>
    </source>
</evidence>
<feature type="transmembrane region" description="Helical" evidence="2">
    <location>
        <begin position="33"/>
        <end position="50"/>
    </location>
</feature>
<keyword evidence="4" id="KW-1185">Reference proteome</keyword>
<dbReference type="KEGG" id="bvo:Pan97_13940"/>
<keyword evidence="2" id="KW-0472">Membrane</keyword>
<feature type="compositionally biased region" description="Basic and acidic residues" evidence="1">
    <location>
        <begin position="204"/>
        <end position="216"/>
    </location>
</feature>
<keyword evidence="2" id="KW-1133">Transmembrane helix</keyword>
<dbReference type="AlphaFoldDB" id="A0A518C584"/>
<dbReference type="EMBL" id="CP036289">
    <property type="protein sequence ID" value="QDU74387.1"/>
    <property type="molecule type" value="Genomic_DNA"/>
</dbReference>
<dbReference type="Proteomes" id="UP000318626">
    <property type="component" value="Chromosome"/>
</dbReference>
<evidence type="ECO:0000313" key="3">
    <source>
        <dbReference type="EMBL" id="QDU74387.1"/>
    </source>
</evidence>
<evidence type="ECO:0000313" key="4">
    <source>
        <dbReference type="Proteomes" id="UP000318626"/>
    </source>
</evidence>
<evidence type="ECO:0000256" key="2">
    <source>
        <dbReference type="SAM" id="Phobius"/>
    </source>
</evidence>
<feature type="transmembrane region" description="Helical" evidence="2">
    <location>
        <begin position="6"/>
        <end position="26"/>
    </location>
</feature>
<protein>
    <submittedName>
        <fullName evidence="3">Uncharacterized protein</fullName>
    </submittedName>
</protein>
<feature type="region of interest" description="Disordered" evidence="1">
    <location>
        <begin position="204"/>
        <end position="256"/>
    </location>
</feature>
<gene>
    <name evidence="3" type="ORF">Pan97_13940</name>
</gene>